<proteinExistence type="predicted"/>
<evidence type="ECO:0000313" key="2">
    <source>
        <dbReference type="Proteomes" id="UP001524944"/>
    </source>
</evidence>
<name>A0ABT1Y6W5_9FIRM</name>
<dbReference type="EMBL" id="JANPWE010000009">
    <property type="protein sequence ID" value="MCR6546612.1"/>
    <property type="molecule type" value="Genomic_DNA"/>
</dbReference>
<gene>
    <name evidence="1" type="ORF">NVS47_14005</name>
</gene>
<keyword evidence="2" id="KW-1185">Reference proteome</keyword>
<sequence length="372" mass="43332">MYPYCKVFIDSDMCIDAIMYTDEKRHSFKRFTHIGEGLVSFCELDINPLVEKVKELDSIPLTNENYDAIRNGVFDAIEYFRDKHEYAYFFMVGALNNILLTQVVVKDEDAMYNTVFNGSEEEDNQLLSHLRECILYLDSLVGLYDIFSFALSLCLDKDNHTDRPVAERVNAFYFKYPDLGSFTISTGFAVIPIRKGFLDFKRTKEINDTGITGTRELLAAVNTDSSRVNVLPYYHVQSLDEMLFLEFVEMLKQGIPVKRCALCDRYFVLIDKRKRQFCDREYENGKTCQDIGPLLRYEQSLEADECLQRFETEYNKVYSRFYRADGKTDAEFAGKDMTRDEFRTWSKAASKAKADYQRKLITGDEMLRIVKA</sequence>
<organism evidence="1 2">
    <name type="scientific">Dehalobacterium formicoaceticum</name>
    <dbReference type="NCBI Taxonomy" id="51515"/>
    <lineage>
        <taxon>Bacteria</taxon>
        <taxon>Bacillati</taxon>
        <taxon>Bacillota</taxon>
        <taxon>Clostridia</taxon>
        <taxon>Eubacteriales</taxon>
        <taxon>Peptococcaceae</taxon>
        <taxon>Dehalobacterium</taxon>
    </lineage>
</organism>
<dbReference type="RefSeq" id="WP_242965144.1">
    <property type="nucleotide sequence ID" value="NZ_CP022121.1"/>
</dbReference>
<accession>A0ABT1Y6W5</accession>
<comment type="caution">
    <text evidence="1">The sequence shown here is derived from an EMBL/GenBank/DDBJ whole genome shotgun (WGS) entry which is preliminary data.</text>
</comment>
<dbReference type="Pfam" id="PF19553">
    <property type="entry name" value="DUF6076"/>
    <property type="match status" value="1"/>
</dbReference>
<evidence type="ECO:0000313" key="1">
    <source>
        <dbReference type="EMBL" id="MCR6546612.1"/>
    </source>
</evidence>
<dbReference type="Proteomes" id="UP001524944">
    <property type="component" value="Unassembled WGS sequence"/>
</dbReference>
<reference evidence="1 2" key="1">
    <citation type="submission" date="2022-08" db="EMBL/GenBank/DDBJ databases">
        <title>Proteogenomics of the novel Dehalobacterium formicoaceticum strain EZ94 highlights a key role of methyltransferases during anaerobic dichloromethane degradation.</title>
        <authorList>
            <person name="Wasmund K."/>
        </authorList>
    </citation>
    <scope>NUCLEOTIDE SEQUENCE [LARGE SCALE GENOMIC DNA]</scope>
    <source>
        <strain evidence="1 2">EZ94</strain>
    </source>
</reference>
<dbReference type="InterPro" id="IPR045722">
    <property type="entry name" value="DUF6076"/>
</dbReference>
<protein>
    <submittedName>
        <fullName evidence="1">DUF6076 domain-containing protein</fullName>
    </submittedName>
</protein>